<accession>A0AB73NTR8</accession>
<gene>
    <name evidence="2" type="ORF">CBW52_12860</name>
</gene>
<dbReference type="PROSITE" id="PS51704">
    <property type="entry name" value="GP_PDE"/>
    <property type="match status" value="1"/>
</dbReference>
<dbReference type="SUPFAM" id="SSF51695">
    <property type="entry name" value="PLC-like phosphodiesterases"/>
    <property type="match status" value="1"/>
</dbReference>
<keyword evidence="3" id="KW-1185">Reference proteome</keyword>
<organism evidence="2 3">
    <name type="scientific">Yersinia kristensenii</name>
    <dbReference type="NCBI Taxonomy" id="28152"/>
    <lineage>
        <taxon>Bacteria</taxon>
        <taxon>Pseudomonadati</taxon>
        <taxon>Pseudomonadota</taxon>
        <taxon>Gammaproteobacteria</taxon>
        <taxon>Enterobacterales</taxon>
        <taxon>Yersiniaceae</taxon>
        <taxon>Yersinia</taxon>
    </lineage>
</organism>
<evidence type="ECO:0000259" key="1">
    <source>
        <dbReference type="PROSITE" id="PS51704"/>
    </source>
</evidence>
<dbReference type="Pfam" id="PF03009">
    <property type="entry name" value="GDPD"/>
    <property type="match status" value="1"/>
</dbReference>
<dbReference type="Proteomes" id="UP000195840">
    <property type="component" value="Unassembled WGS sequence"/>
</dbReference>
<dbReference type="AlphaFoldDB" id="A0AB73NTR8"/>
<name>A0AB73NTR8_YERKR</name>
<dbReference type="GO" id="GO:0006629">
    <property type="term" value="P:lipid metabolic process"/>
    <property type="evidence" value="ECO:0007669"/>
    <property type="project" value="InterPro"/>
</dbReference>
<dbReference type="PANTHER" id="PTHR46211:SF10">
    <property type="entry name" value="EXPORTED PROTEIN"/>
    <property type="match status" value="1"/>
</dbReference>
<sequence length="313" mass="36016">MLQRVEYFDSEIYTTRAYNMKISFLLLSLLFYLQNSLASPLIVAHRGGTADYPENTRHAIEKAIENEANVIWLSIQLTKDEVPVLYRPNDLNTLTNGSGPVSSYTWQQLTLLDAAYHYKLQDQYIFRGRRVKIPSLQQIILSYPHTEFFLDIKSPDANPKVIAAILGKIIKETESSERVRFYSTQTEYLDALPKELNKFETRNLTRKILANAVMANDCKMPKNHSKQLSSHSDKYHAFELRRDVRVVEKFTLGRGTSRAQLVWSPQAMTCFKRNHSTKILLIGINSNEDYQIAENLGADYVMVDSPAAAKYWH</sequence>
<proteinExistence type="predicted"/>
<dbReference type="EMBL" id="NHOG01000014">
    <property type="protein sequence ID" value="OVZ80033.1"/>
    <property type="molecule type" value="Genomic_DNA"/>
</dbReference>
<dbReference type="PANTHER" id="PTHR46211">
    <property type="entry name" value="GLYCEROPHOSPHORYL DIESTER PHOSPHODIESTERASE"/>
    <property type="match status" value="1"/>
</dbReference>
<evidence type="ECO:0000313" key="2">
    <source>
        <dbReference type="EMBL" id="OVZ80033.1"/>
    </source>
</evidence>
<dbReference type="InterPro" id="IPR017946">
    <property type="entry name" value="PLC-like_Pdiesterase_TIM-brl"/>
</dbReference>
<reference evidence="2 3" key="1">
    <citation type="submission" date="2017-05" db="EMBL/GenBank/DDBJ databases">
        <title>Whole genome sequencing of Yersinia kristensenii.</title>
        <authorList>
            <person name="Campioni F."/>
        </authorList>
    </citation>
    <scope>NUCLEOTIDE SEQUENCE [LARGE SCALE GENOMIC DNA]</scope>
    <source>
        <strain evidence="2 3">CFSAN060538</strain>
    </source>
</reference>
<dbReference type="InterPro" id="IPR030395">
    <property type="entry name" value="GP_PDE_dom"/>
</dbReference>
<evidence type="ECO:0000313" key="3">
    <source>
        <dbReference type="Proteomes" id="UP000195840"/>
    </source>
</evidence>
<protein>
    <submittedName>
        <fullName evidence="2">Glycerophosphodiester phosphodiesterase</fullName>
    </submittedName>
</protein>
<dbReference type="GO" id="GO:0008081">
    <property type="term" value="F:phosphoric diester hydrolase activity"/>
    <property type="evidence" value="ECO:0007669"/>
    <property type="project" value="InterPro"/>
</dbReference>
<comment type="caution">
    <text evidence="2">The sequence shown here is derived from an EMBL/GenBank/DDBJ whole genome shotgun (WGS) entry which is preliminary data.</text>
</comment>
<dbReference type="Gene3D" id="3.20.20.190">
    <property type="entry name" value="Phosphatidylinositol (PI) phosphodiesterase"/>
    <property type="match status" value="1"/>
</dbReference>
<feature type="domain" description="GP-PDE" evidence="1">
    <location>
        <begin position="40"/>
        <end position="313"/>
    </location>
</feature>